<name>A0A848KQU9_9NOCA</name>
<dbReference type="SUPFAM" id="SSF46955">
    <property type="entry name" value="Putative DNA-binding domain"/>
    <property type="match status" value="1"/>
</dbReference>
<evidence type="ECO:0000313" key="3">
    <source>
        <dbReference type="Proteomes" id="UP000535543"/>
    </source>
</evidence>
<organism evidence="2 3">
    <name type="scientific">Antrihabitans stalactiti</name>
    <dbReference type="NCBI Taxonomy" id="2584121"/>
    <lineage>
        <taxon>Bacteria</taxon>
        <taxon>Bacillati</taxon>
        <taxon>Actinomycetota</taxon>
        <taxon>Actinomycetes</taxon>
        <taxon>Mycobacteriales</taxon>
        <taxon>Nocardiaceae</taxon>
        <taxon>Antrihabitans</taxon>
    </lineage>
</organism>
<dbReference type="GO" id="GO:0003677">
    <property type="term" value="F:DNA binding"/>
    <property type="evidence" value="ECO:0007669"/>
    <property type="project" value="InterPro"/>
</dbReference>
<gene>
    <name evidence="2" type="ORF">FGL95_30125</name>
</gene>
<comment type="caution">
    <text evidence="2">The sequence shown here is derived from an EMBL/GenBank/DDBJ whole genome shotgun (WGS) entry which is preliminary data.</text>
</comment>
<dbReference type="InterPro" id="IPR041657">
    <property type="entry name" value="HTH_17"/>
</dbReference>
<dbReference type="InterPro" id="IPR010093">
    <property type="entry name" value="SinI_DNA-bd"/>
</dbReference>
<dbReference type="AlphaFoldDB" id="A0A848KQU9"/>
<dbReference type="InterPro" id="IPR009061">
    <property type="entry name" value="DNA-bd_dom_put_sf"/>
</dbReference>
<sequence length="71" mass="7757">MRTRNRSGGGAPVLISIQEGAELVRIHPRTLRRWIAEGRLTGYRLGTRAIRVDQGECLALAQPFATAGGAW</sequence>
<dbReference type="Pfam" id="PF12728">
    <property type="entry name" value="HTH_17"/>
    <property type="match status" value="1"/>
</dbReference>
<feature type="domain" description="Helix-turn-helix" evidence="1">
    <location>
        <begin position="15"/>
        <end position="53"/>
    </location>
</feature>
<dbReference type="NCBIfam" id="TIGR01764">
    <property type="entry name" value="excise"/>
    <property type="match status" value="1"/>
</dbReference>
<dbReference type="EMBL" id="VCQU01000016">
    <property type="protein sequence ID" value="NMN99284.1"/>
    <property type="molecule type" value="Genomic_DNA"/>
</dbReference>
<protein>
    <submittedName>
        <fullName evidence="2">Helix-turn-helix domain-containing protein</fullName>
    </submittedName>
</protein>
<proteinExistence type="predicted"/>
<dbReference type="Proteomes" id="UP000535543">
    <property type="component" value="Unassembled WGS sequence"/>
</dbReference>
<dbReference type="RefSeq" id="WP_169594417.1">
    <property type="nucleotide sequence ID" value="NZ_VCQU01000016.1"/>
</dbReference>
<accession>A0A848KQU9</accession>
<evidence type="ECO:0000259" key="1">
    <source>
        <dbReference type="Pfam" id="PF12728"/>
    </source>
</evidence>
<evidence type="ECO:0000313" key="2">
    <source>
        <dbReference type="EMBL" id="NMN99284.1"/>
    </source>
</evidence>
<keyword evidence="3" id="KW-1185">Reference proteome</keyword>
<reference evidence="2 3" key="1">
    <citation type="submission" date="2019-05" db="EMBL/GenBank/DDBJ databases">
        <authorList>
            <person name="Lee S.D."/>
        </authorList>
    </citation>
    <scope>NUCLEOTIDE SEQUENCE [LARGE SCALE GENOMIC DNA]</scope>
    <source>
        <strain evidence="2 3">YC2-7</strain>
    </source>
</reference>
<reference evidence="2 3" key="2">
    <citation type="submission" date="2020-06" db="EMBL/GenBank/DDBJ databases">
        <title>Antribacter stalactiti gen. nov., sp. nov., a new member of the family Nacardiaceae isolated from a cave.</title>
        <authorList>
            <person name="Kim I.S."/>
        </authorList>
    </citation>
    <scope>NUCLEOTIDE SEQUENCE [LARGE SCALE GENOMIC DNA]</scope>
    <source>
        <strain evidence="2 3">YC2-7</strain>
    </source>
</reference>